<protein>
    <submittedName>
        <fullName evidence="1">Uncharacterized protein</fullName>
    </submittedName>
</protein>
<dbReference type="AlphaFoldDB" id="A0A0C2LZY3"/>
<keyword evidence="2" id="KW-1185">Reference proteome</keyword>
<proteinExistence type="predicted"/>
<sequence length="159" mass="18785">MVKYAMNQIGEVRDPRIQNNIILLTIKEVKNDYTSIWLSEINDFYFTKISTHLIGIDTEKVMTSIITLSIDYYIHVTDTLPGVIYISESILSRRNEIKKRSYISYNYENTFLQMKYRRNDGYGEWVNMGPNTSLIIGFIYPQKPTQHQFQFKPQVLIHC</sequence>
<reference evidence="1 2" key="1">
    <citation type="journal article" date="2014" name="Genome Biol. Evol.">
        <title>The genome of the myxosporean Thelohanellus kitauei shows adaptations to nutrient acquisition within its fish host.</title>
        <authorList>
            <person name="Yang Y."/>
            <person name="Xiong J."/>
            <person name="Zhou Z."/>
            <person name="Huo F."/>
            <person name="Miao W."/>
            <person name="Ran C."/>
            <person name="Liu Y."/>
            <person name="Zhang J."/>
            <person name="Feng J."/>
            <person name="Wang M."/>
            <person name="Wang M."/>
            <person name="Wang L."/>
            <person name="Yao B."/>
        </authorList>
    </citation>
    <scope>NUCLEOTIDE SEQUENCE [LARGE SCALE GENOMIC DNA]</scope>
    <source>
        <strain evidence="1">Wuqing</strain>
    </source>
</reference>
<dbReference type="Proteomes" id="UP000031668">
    <property type="component" value="Unassembled WGS sequence"/>
</dbReference>
<name>A0A0C2LZY3_THEKT</name>
<evidence type="ECO:0000313" key="1">
    <source>
        <dbReference type="EMBL" id="KII60350.1"/>
    </source>
</evidence>
<dbReference type="EMBL" id="JWZT01005674">
    <property type="protein sequence ID" value="KII60350.1"/>
    <property type="molecule type" value="Genomic_DNA"/>
</dbReference>
<evidence type="ECO:0000313" key="2">
    <source>
        <dbReference type="Proteomes" id="UP000031668"/>
    </source>
</evidence>
<gene>
    <name evidence="1" type="ORF">RF11_04810</name>
</gene>
<accession>A0A0C2LZY3</accession>
<comment type="caution">
    <text evidence="1">The sequence shown here is derived from an EMBL/GenBank/DDBJ whole genome shotgun (WGS) entry which is preliminary data.</text>
</comment>
<organism evidence="1 2">
    <name type="scientific">Thelohanellus kitauei</name>
    <name type="common">Myxosporean</name>
    <dbReference type="NCBI Taxonomy" id="669202"/>
    <lineage>
        <taxon>Eukaryota</taxon>
        <taxon>Metazoa</taxon>
        <taxon>Cnidaria</taxon>
        <taxon>Myxozoa</taxon>
        <taxon>Myxosporea</taxon>
        <taxon>Bivalvulida</taxon>
        <taxon>Platysporina</taxon>
        <taxon>Myxobolidae</taxon>
        <taxon>Thelohanellus</taxon>
    </lineage>
</organism>